<protein>
    <submittedName>
        <fullName evidence="1">Uncharacterized protein</fullName>
    </submittedName>
</protein>
<gene>
    <name evidence="1" type="ORF">OLEA9_A104085</name>
</gene>
<keyword evidence="2" id="KW-1185">Reference proteome</keyword>
<comment type="caution">
    <text evidence="1">The sequence shown here is derived from an EMBL/GenBank/DDBJ whole genome shotgun (WGS) entry which is preliminary data.</text>
</comment>
<accession>A0A8S0UWS7</accession>
<dbReference type="EMBL" id="CACTIH010009128">
    <property type="protein sequence ID" value="CAA3025218.1"/>
    <property type="molecule type" value="Genomic_DNA"/>
</dbReference>
<organism evidence="1 2">
    <name type="scientific">Olea europaea subsp. europaea</name>
    <dbReference type="NCBI Taxonomy" id="158383"/>
    <lineage>
        <taxon>Eukaryota</taxon>
        <taxon>Viridiplantae</taxon>
        <taxon>Streptophyta</taxon>
        <taxon>Embryophyta</taxon>
        <taxon>Tracheophyta</taxon>
        <taxon>Spermatophyta</taxon>
        <taxon>Magnoliopsida</taxon>
        <taxon>eudicotyledons</taxon>
        <taxon>Gunneridae</taxon>
        <taxon>Pentapetalae</taxon>
        <taxon>asterids</taxon>
        <taxon>lamiids</taxon>
        <taxon>Lamiales</taxon>
        <taxon>Oleaceae</taxon>
        <taxon>Oleeae</taxon>
        <taxon>Olea</taxon>
    </lineage>
</organism>
<dbReference type="Proteomes" id="UP000594638">
    <property type="component" value="Unassembled WGS sequence"/>
</dbReference>
<sequence>MLGLRHVAIAGTGPHTSPYAAVQSSPRYLSNDDCLKSVRFGKWRGLWGPHTARAKVCADQIRTGTIIVIFLYGSHIKGVHGSRCISGFICSFACRFGYFVPIPLTAPSVSEQ</sequence>
<reference evidence="1 2" key="1">
    <citation type="submission" date="2019-12" db="EMBL/GenBank/DDBJ databases">
        <authorList>
            <person name="Alioto T."/>
            <person name="Alioto T."/>
            <person name="Gomez Garrido J."/>
        </authorList>
    </citation>
    <scope>NUCLEOTIDE SEQUENCE [LARGE SCALE GENOMIC DNA]</scope>
</reference>
<evidence type="ECO:0000313" key="1">
    <source>
        <dbReference type="EMBL" id="CAA3025218.1"/>
    </source>
</evidence>
<dbReference type="AlphaFoldDB" id="A0A8S0UWS7"/>
<proteinExistence type="predicted"/>
<dbReference type="Gramene" id="OE9A104085T1">
    <property type="protein sequence ID" value="OE9A104085C1"/>
    <property type="gene ID" value="OE9A104085"/>
</dbReference>
<evidence type="ECO:0000313" key="2">
    <source>
        <dbReference type="Proteomes" id="UP000594638"/>
    </source>
</evidence>
<name>A0A8S0UWS7_OLEEU</name>